<feature type="non-terminal residue" evidence="1">
    <location>
        <position position="1"/>
    </location>
</feature>
<proteinExistence type="predicted"/>
<dbReference type="EMBL" id="CAMGYJ010000008">
    <property type="protein sequence ID" value="CAI0453949.1"/>
    <property type="molecule type" value="Genomic_DNA"/>
</dbReference>
<reference evidence="1" key="1">
    <citation type="submission" date="2022-08" db="EMBL/GenBank/DDBJ databases">
        <authorList>
            <person name="Gutierrez-Valencia J."/>
        </authorList>
    </citation>
    <scope>NUCLEOTIDE SEQUENCE</scope>
</reference>
<dbReference type="Proteomes" id="UP001154282">
    <property type="component" value="Unassembled WGS sequence"/>
</dbReference>
<name>A0AAV0N6C4_9ROSI</name>
<evidence type="ECO:0000313" key="2">
    <source>
        <dbReference type="Proteomes" id="UP001154282"/>
    </source>
</evidence>
<organism evidence="1 2">
    <name type="scientific">Linum tenue</name>
    <dbReference type="NCBI Taxonomy" id="586396"/>
    <lineage>
        <taxon>Eukaryota</taxon>
        <taxon>Viridiplantae</taxon>
        <taxon>Streptophyta</taxon>
        <taxon>Embryophyta</taxon>
        <taxon>Tracheophyta</taxon>
        <taxon>Spermatophyta</taxon>
        <taxon>Magnoliopsida</taxon>
        <taxon>eudicotyledons</taxon>
        <taxon>Gunneridae</taxon>
        <taxon>Pentapetalae</taxon>
        <taxon>rosids</taxon>
        <taxon>fabids</taxon>
        <taxon>Malpighiales</taxon>
        <taxon>Linaceae</taxon>
        <taxon>Linum</taxon>
    </lineage>
</organism>
<accession>A0AAV0N6C4</accession>
<gene>
    <name evidence="1" type="ORF">LITE_LOCUS31799</name>
</gene>
<evidence type="ECO:0000313" key="1">
    <source>
        <dbReference type="EMBL" id="CAI0453949.1"/>
    </source>
</evidence>
<comment type="caution">
    <text evidence="1">The sequence shown here is derived from an EMBL/GenBank/DDBJ whole genome shotgun (WGS) entry which is preliminary data.</text>
</comment>
<keyword evidence="2" id="KW-1185">Reference proteome</keyword>
<dbReference type="AlphaFoldDB" id="A0AAV0N6C4"/>
<sequence length="51" mass="5862">LSKVCRNTWNRVVDRQELDAESGRRSTAGRYFLEHDPGGFVIFLNQASLDH</sequence>
<protein>
    <submittedName>
        <fullName evidence="1">Uncharacterized protein</fullName>
    </submittedName>
</protein>